<dbReference type="PROSITE" id="PS00107">
    <property type="entry name" value="PROTEIN_KINASE_ATP"/>
    <property type="match status" value="1"/>
</dbReference>
<feature type="binding site" evidence="7">
    <location>
        <position position="141"/>
    </location>
    <ligand>
        <name>ATP</name>
        <dbReference type="ChEBI" id="CHEBI:30616"/>
    </ligand>
</feature>
<feature type="compositionally biased region" description="Acidic residues" evidence="9">
    <location>
        <begin position="91"/>
        <end position="103"/>
    </location>
</feature>
<protein>
    <submittedName>
        <fullName evidence="11">Phosphoenolpyruvate carboxylase kinase 1</fullName>
    </submittedName>
</protein>
<keyword evidence="1 8" id="KW-0723">Serine/threonine-protein kinase</keyword>
<gene>
    <name evidence="11" type="primary">PPCK1_1</name>
    <name evidence="11" type="ORF">g.105416</name>
</gene>
<dbReference type="Gene3D" id="1.10.510.10">
    <property type="entry name" value="Transferase(Phosphotransferase) domain 1"/>
    <property type="match status" value="1"/>
</dbReference>
<keyword evidence="3" id="KW-0677">Repeat</keyword>
<dbReference type="InterPro" id="IPR008271">
    <property type="entry name" value="Ser/Thr_kinase_AS"/>
</dbReference>
<evidence type="ECO:0000256" key="1">
    <source>
        <dbReference type="ARBA" id="ARBA00022527"/>
    </source>
</evidence>
<dbReference type="InterPro" id="IPR050205">
    <property type="entry name" value="CDPK_Ser/Thr_kinases"/>
</dbReference>
<dbReference type="SUPFAM" id="SSF56112">
    <property type="entry name" value="Protein kinase-like (PK-like)"/>
    <property type="match status" value="1"/>
</dbReference>
<reference evidence="11" key="1">
    <citation type="submission" date="2015-07" db="EMBL/GenBank/DDBJ databases">
        <title>Transcriptome Assembly of Anthurium amnicola.</title>
        <authorList>
            <person name="Suzuki J."/>
        </authorList>
    </citation>
    <scope>NUCLEOTIDE SEQUENCE</scope>
</reference>
<keyword evidence="6 7" id="KW-0067">ATP-binding</keyword>
<dbReference type="FunFam" id="1.10.510.10:FF:000600">
    <property type="entry name" value="Phosphoenolpyruvate carboxylase kinase 2"/>
    <property type="match status" value="1"/>
</dbReference>
<evidence type="ECO:0000256" key="2">
    <source>
        <dbReference type="ARBA" id="ARBA00022679"/>
    </source>
</evidence>
<dbReference type="InterPro" id="IPR011009">
    <property type="entry name" value="Kinase-like_dom_sf"/>
</dbReference>
<feature type="region of interest" description="Disordered" evidence="9">
    <location>
        <begin position="18"/>
        <end position="60"/>
    </location>
</feature>
<dbReference type="Gene3D" id="3.30.200.20">
    <property type="entry name" value="Phosphorylase Kinase, domain 1"/>
    <property type="match status" value="1"/>
</dbReference>
<evidence type="ECO:0000256" key="5">
    <source>
        <dbReference type="ARBA" id="ARBA00022777"/>
    </source>
</evidence>
<proteinExistence type="inferred from homology"/>
<feature type="compositionally biased region" description="Basic and acidic residues" evidence="9">
    <location>
        <begin position="28"/>
        <end position="37"/>
    </location>
</feature>
<evidence type="ECO:0000313" key="11">
    <source>
        <dbReference type="EMBL" id="JAT56122.1"/>
    </source>
</evidence>
<keyword evidence="11" id="KW-0670">Pyruvate</keyword>
<feature type="domain" description="Protein kinase" evidence="10">
    <location>
        <begin position="112"/>
        <end position="370"/>
    </location>
</feature>
<keyword evidence="2" id="KW-0808">Transferase</keyword>
<evidence type="ECO:0000256" key="4">
    <source>
        <dbReference type="ARBA" id="ARBA00022741"/>
    </source>
</evidence>
<dbReference type="GO" id="GO:0004674">
    <property type="term" value="F:protein serine/threonine kinase activity"/>
    <property type="evidence" value="ECO:0007669"/>
    <property type="project" value="UniProtKB-KW"/>
</dbReference>
<evidence type="ECO:0000256" key="7">
    <source>
        <dbReference type="PROSITE-ProRule" id="PRU10141"/>
    </source>
</evidence>
<evidence type="ECO:0000256" key="3">
    <source>
        <dbReference type="ARBA" id="ARBA00022737"/>
    </source>
</evidence>
<dbReference type="Pfam" id="PF00069">
    <property type="entry name" value="Pkinase"/>
    <property type="match status" value="1"/>
</dbReference>
<evidence type="ECO:0000256" key="8">
    <source>
        <dbReference type="RuleBase" id="RU000304"/>
    </source>
</evidence>
<dbReference type="CDD" id="cd05117">
    <property type="entry name" value="STKc_CAMK"/>
    <property type="match status" value="1"/>
</dbReference>
<organism evidence="11">
    <name type="scientific">Anthurium amnicola</name>
    <dbReference type="NCBI Taxonomy" id="1678845"/>
    <lineage>
        <taxon>Eukaryota</taxon>
        <taxon>Viridiplantae</taxon>
        <taxon>Streptophyta</taxon>
        <taxon>Embryophyta</taxon>
        <taxon>Tracheophyta</taxon>
        <taxon>Spermatophyta</taxon>
        <taxon>Magnoliopsida</taxon>
        <taxon>Liliopsida</taxon>
        <taxon>Araceae</taxon>
        <taxon>Pothoideae</taxon>
        <taxon>Potheae</taxon>
        <taxon>Anthurium</taxon>
    </lineage>
</organism>
<dbReference type="PROSITE" id="PS00108">
    <property type="entry name" value="PROTEIN_KINASE_ST"/>
    <property type="match status" value="1"/>
</dbReference>
<dbReference type="GO" id="GO:0005524">
    <property type="term" value="F:ATP binding"/>
    <property type="evidence" value="ECO:0007669"/>
    <property type="project" value="UniProtKB-UniRule"/>
</dbReference>
<evidence type="ECO:0000256" key="6">
    <source>
        <dbReference type="ARBA" id="ARBA00022840"/>
    </source>
</evidence>
<dbReference type="InterPro" id="IPR000719">
    <property type="entry name" value="Prot_kinase_dom"/>
</dbReference>
<name>A0A1D1YN92_9ARAE</name>
<accession>A0A1D1YN92</accession>
<evidence type="ECO:0000259" key="10">
    <source>
        <dbReference type="PROSITE" id="PS50011"/>
    </source>
</evidence>
<comment type="similarity">
    <text evidence="8">Belongs to the protein kinase superfamily.</text>
</comment>
<dbReference type="PANTHER" id="PTHR24349">
    <property type="entry name" value="SERINE/THREONINE-PROTEIN KINASE"/>
    <property type="match status" value="1"/>
</dbReference>
<feature type="non-terminal residue" evidence="11">
    <location>
        <position position="1"/>
    </location>
</feature>
<dbReference type="SMART" id="SM00220">
    <property type="entry name" value="S_TKc"/>
    <property type="match status" value="1"/>
</dbReference>
<dbReference type="EMBL" id="GDJX01011814">
    <property type="protein sequence ID" value="JAT56122.1"/>
    <property type="molecule type" value="Transcribed_RNA"/>
</dbReference>
<dbReference type="PROSITE" id="PS50011">
    <property type="entry name" value="PROTEIN_KINASE_DOM"/>
    <property type="match status" value="1"/>
</dbReference>
<evidence type="ECO:0000256" key="9">
    <source>
        <dbReference type="SAM" id="MobiDB-lite"/>
    </source>
</evidence>
<dbReference type="AlphaFoldDB" id="A0A1D1YN92"/>
<keyword evidence="5 11" id="KW-0418">Kinase</keyword>
<sequence length="385" mass="41937">LFLEAGVEHLEAGELELGHGVGLPQRQDLPRERRREAPSPVPDEPADGGHDGAVAAGCGADEKGPLHGAVHRVGGVGDREPLHGVGVGDLGGDEVPGDEEEREMSEGLKREYQVGGEIGRGRFGTVSRCSSRATGEAFAVKSLRRELLRGDALEMECLEKEAKIHQLVAGHPHVVGVHSVYEDDDSLHLVLDLCSGPDLFDQITRRGSPFLEAEARAVMRPLVEAIAHCHRRGVAHRDIKPDNVLFDDRGRLRLADFGSADWFGDDRPLQGVVGTPYYVAPEVLSGRDYGEKVDVWSAGVILYVMLAGMPPFRGETAVEIFEAVLRANLRFPTRIFHGVSAEAKDLIRRMLCKDVSRRISAEQVLRHPWMTSGGGGDTREVGELI</sequence>
<feature type="region of interest" description="Disordered" evidence="9">
    <location>
        <begin position="77"/>
        <end position="107"/>
    </location>
</feature>
<keyword evidence="4 7" id="KW-0547">Nucleotide-binding</keyword>
<dbReference type="InterPro" id="IPR017441">
    <property type="entry name" value="Protein_kinase_ATP_BS"/>
</dbReference>